<protein>
    <recommendedName>
        <fullName evidence="3">Peptide ABC transporter permease</fullName>
    </recommendedName>
</protein>
<gene>
    <name evidence="1" type="ORF">FHS94_002045</name>
</gene>
<organism evidence="1 2">
    <name type="scientific">Sphingomonas aerophila</name>
    <dbReference type="NCBI Taxonomy" id="1344948"/>
    <lineage>
        <taxon>Bacteria</taxon>
        <taxon>Pseudomonadati</taxon>
        <taxon>Pseudomonadota</taxon>
        <taxon>Alphaproteobacteria</taxon>
        <taxon>Sphingomonadales</taxon>
        <taxon>Sphingomonadaceae</taxon>
        <taxon>Sphingomonas</taxon>
    </lineage>
</organism>
<accession>A0A7W9EUE4</accession>
<dbReference type="InterPro" id="IPR010836">
    <property type="entry name" value="SapC"/>
</dbReference>
<proteinExistence type="predicted"/>
<evidence type="ECO:0008006" key="3">
    <source>
        <dbReference type="Google" id="ProtNLM"/>
    </source>
</evidence>
<dbReference type="RefSeq" id="WP_184057250.1">
    <property type="nucleotide sequence ID" value="NZ_JACIJK010000005.1"/>
</dbReference>
<comment type="caution">
    <text evidence="1">The sequence shown here is derived from an EMBL/GenBank/DDBJ whole genome shotgun (WGS) entry which is preliminary data.</text>
</comment>
<dbReference type="Pfam" id="PF07277">
    <property type="entry name" value="SapC"/>
    <property type="match status" value="1"/>
</dbReference>
<dbReference type="Proteomes" id="UP000546200">
    <property type="component" value="Unassembled WGS sequence"/>
</dbReference>
<name>A0A7W9EUE4_9SPHN</name>
<dbReference type="AlphaFoldDB" id="A0A7W9EUE4"/>
<reference evidence="1 2" key="1">
    <citation type="submission" date="2020-08" db="EMBL/GenBank/DDBJ databases">
        <title>Genomic Encyclopedia of Type Strains, Phase IV (KMG-IV): sequencing the most valuable type-strain genomes for metagenomic binning, comparative biology and taxonomic classification.</title>
        <authorList>
            <person name="Goeker M."/>
        </authorList>
    </citation>
    <scope>NUCLEOTIDE SEQUENCE [LARGE SCALE GENOMIC DNA]</scope>
    <source>
        <strain evidence="1 2">DSM 100044</strain>
    </source>
</reference>
<evidence type="ECO:0000313" key="2">
    <source>
        <dbReference type="Proteomes" id="UP000546200"/>
    </source>
</evidence>
<keyword evidence="2" id="KW-1185">Reference proteome</keyword>
<dbReference type="EMBL" id="JACIJK010000005">
    <property type="protein sequence ID" value="MBB5715204.1"/>
    <property type="molecule type" value="Genomic_DNA"/>
</dbReference>
<sequence>MNRVLLNNVDHADLRVAIRAGAEFGDSVNQLPIFPAEFEEVQRSFPIIFRQEGDVIQAYALLGLDRDENLFLDGDRWNSAYVPAFQRRGPFSIALGQAEPGDAETNGPMIHVDLDDPRVGASDGLPVFREHGGNAPLLDHMIGVLGTIYDGLEAAPAIYAAWQEAGLFQQITIEVSLDDERTYKIPDLLTINRQALSDLSGELLERLHRRGLLEGAVLAASSLGNVQRLIELKNRKRSAA</sequence>
<evidence type="ECO:0000313" key="1">
    <source>
        <dbReference type="EMBL" id="MBB5715204.1"/>
    </source>
</evidence>